<reference evidence="3" key="2">
    <citation type="submission" date="1999-09" db="EMBL/GenBank/DDBJ databases">
        <authorList>
            <person name="Cho Y.-G."/>
            <person name="Gordadze A.V."/>
            <person name="Ling P."/>
            <person name="Wang F."/>
        </authorList>
    </citation>
    <scope>NUCLEOTIDE SEQUENCE</scope>
    <source>
        <strain evidence="3">288-85</strain>
    </source>
</reference>
<organism evidence="3">
    <name type="scientific">Macacine gammaherpesvirus 4</name>
    <name type="common">Rhesus lymphocryptovirus</name>
    <dbReference type="NCBI Taxonomy" id="45455"/>
    <lineage>
        <taxon>Viruses</taxon>
        <taxon>Duplodnaviria</taxon>
        <taxon>Heunggongvirae</taxon>
        <taxon>Peploviricota</taxon>
        <taxon>Herviviricetes</taxon>
        <taxon>Herpesvirales</taxon>
        <taxon>Orthoherpesviridae</taxon>
        <taxon>Gammaherpesvirinae</taxon>
        <taxon>Lymphocryptovirus</taxon>
        <taxon>Lymphocryptovirus macacinegamma4</taxon>
    </lineage>
</organism>
<protein>
    <submittedName>
        <fullName evidence="3">Type 2 EBNA2</fullName>
    </submittedName>
</protein>
<name>Q9QEJ2_9GAMA</name>
<feature type="non-terminal residue" evidence="3">
    <location>
        <position position="1"/>
    </location>
</feature>
<evidence type="ECO:0000313" key="3">
    <source>
        <dbReference type="EMBL" id="AAF00952.1"/>
    </source>
</evidence>
<evidence type="ECO:0000256" key="1">
    <source>
        <dbReference type="SAM" id="MobiDB-lite"/>
    </source>
</evidence>
<dbReference type="EMBL" id="AF183140">
    <property type="protein sequence ID" value="AAF00952.1"/>
    <property type="molecule type" value="Genomic_DNA"/>
</dbReference>
<feature type="region of interest" description="Disordered" evidence="1">
    <location>
        <begin position="1"/>
        <end position="114"/>
    </location>
</feature>
<feature type="domain" description="EBNA2 core" evidence="2">
    <location>
        <begin position="2"/>
        <end position="114"/>
    </location>
</feature>
<proteinExistence type="predicted"/>
<dbReference type="Pfam" id="PF25698">
    <property type="entry name" value="EBNA2_Core"/>
    <property type="match status" value="1"/>
</dbReference>
<evidence type="ECO:0000259" key="2">
    <source>
        <dbReference type="Pfam" id="PF25698"/>
    </source>
</evidence>
<sequence length="114" mass="11732">PMPHLSPAVPSGGPGGSPPAGSSEAIPACGGSPAAVPGPSATPPTSPVQEPQPSDTPSPPMLFPVDWYPPTIEIPEREDSGENWDDIFDVSTESSSDEEQSEATPSKRSRPSDQ</sequence>
<feature type="compositionally biased region" description="Low complexity" evidence="1">
    <location>
        <begin position="1"/>
        <end position="11"/>
    </location>
</feature>
<reference evidence="3" key="1">
    <citation type="journal article" date="1999" name="J. Virol.">
        <title>Evolution of two types of rhesus lymphocryptovirus similar to type 1 and type 2 Epstein-Barr virus.</title>
        <authorList>
            <person name="Cho Y.G."/>
            <person name="Gordadze A.V."/>
            <person name="Ling P.D."/>
            <person name="Wang F."/>
        </authorList>
    </citation>
    <scope>NUCLEOTIDE SEQUENCE</scope>
    <source>
        <strain evidence="3">288-85</strain>
    </source>
</reference>
<dbReference type="InterPro" id="IPR057833">
    <property type="entry name" value="EBNA2_core"/>
</dbReference>
<accession>Q9QEJ2</accession>